<dbReference type="InterPro" id="IPR012677">
    <property type="entry name" value="Nucleotide-bd_a/b_plait_sf"/>
</dbReference>
<keyword evidence="7" id="KW-1185">Reference proteome</keyword>
<dbReference type="PANTHER" id="PTHR37457">
    <property type="entry name" value="TRNA SELENOCYSTEINE 1-ASSOCIATED PROTEIN 1-RELATED"/>
    <property type="match status" value="1"/>
</dbReference>
<comment type="caution">
    <text evidence="6">The sequence shown here is derived from an EMBL/GenBank/DDBJ whole genome shotgun (WGS) entry which is preliminary data.</text>
</comment>
<gene>
    <name evidence="6" type="ORF">MSPICULIGERA_LOCUS12818</name>
</gene>
<feature type="non-terminal residue" evidence="6">
    <location>
        <position position="363"/>
    </location>
</feature>
<evidence type="ECO:0000256" key="4">
    <source>
        <dbReference type="SAM" id="MobiDB-lite"/>
    </source>
</evidence>
<evidence type="ECO:0000259" key="5">
    <source>
        <dbReference type="PROSITE" id="PS50102"/>
    </source>
</evidence>
<dbReference type="SUPFAM" id="SSF54928">
    <property type="entry name" value="RNA-binding domain, RBD"/>
    <property type="match status" value="2"/>
</dbReference>
<comment type="similarity">
    <text evidence="1">Belongs to the RRM TRSPAP family.</text>
</comment>
<dbReference type="PANTHER" id="PTHR37457:SF3">
    <property type="entry name" value="TRNA SELENOCYSTEINE-ASSOCIATED PROTEIN 1"/>
    <property type="match status" value="1"/>
</dbReference>
<keyword evidence="3" id="KW-0694">RNA-binding</keyword>
<evidence type="ECO:0000313" key="7">
    <source>
        <dbReference type="Proteomes" id="UP001177023"/>
    </source>
</evidence>
<organism evidence="6 7">
    <name type="scientific">Mesorhabditis spiculigera</name>
    <dbReference type="NCBI Taxonomy" id="96644"/>
    <lineage>
        <taxon>Eukaryota</taxon>
        <taxon>Metazoa</taxon>
        <taxon>Ecdysozoa</taxon>
        <taxon>Nematoda</taxon>
        <taxon>Chromadorea</taxon>
        <taxon>Rhabditida</taxon>
        <taxon>Rhabditina</taxon>
        <taxon>Rhabditomorpha</taxon>
        <taxon>Rhabditoidea</taxon>
        <taxon>Rhabditidae</taxon>
        <taxon>Mesorhabditinae</taxon>
        <taxon>Mesorhabditis</taxon>
    </lineage>
</organism>
<feature type="region of interest" description="Disordered" evidence="4">
    <location>
        <begin position="328"/>
        <end position="348"/>
    </location>
</feature>
<sequence>MALVVPSLTLAGTRVRAFNQDDPRSIWMYVEEYYNTEMLQKVFNYYDLKPLNIRFITDKRSGKPAGYCFVDFATPADCIQAMLRVYGRDVPYTNPTKKFSVAFAKNPQIPEVDFVIYVNNLARDTNDGELFKLFLSRYPSCRSVHVRMAPGHRRASATVLFADYYEQQQAKEEFDGTSFGGYEMLITTTEPRIKLPRSLEGKKEADDYVEFVHNQVQQFKAIRRNADLERKLQARMAKQAEAEASQRAKIAFYGKPLPTVEEKPMFDNVLMNPLHTTEELNNFFVRCDNRLFEEIGKSRYLAGGILMDELMLKDELRDVYKVEESSDSDQTWTRSTQIHEQKGQAGTTPFLRHPLETYRLRMR</sequence>
<dbReference type="InterPro" id="IPR040434">
    <property type="entry name" value="TSAP1"/>
</dbReference>
<reference evidence="6" key="1">
    <citation type="submission" date="2023-06" db="EMBL/GenBank/DDBJ databases">
        <authorList>
            <person name="Delattre M."/>
        </authorList>
    </citation>
    <scope>NUCLEOTIDE SEQUENCE</scope>
    <source>
        <strain evidence="6">AF72</strain>
    </source>
</reference>
<dbReference type="InterPro" id="IPR035979">
    <property type="entry name" value="RBD_domain_sf"/>
</dbReference>
<evidence type="ECO:0000256" key="2">
    <source>
        <dbReference type="ARBA" id="ARBA00033477"/>
    </source>
</evidence>
<dbReference type="Pfam" id="PF00076">
    <property type="entry name" value="RRM_1"/>
    <property type="match status" value="2"/>
</dbReference>
<evidence type="ECO:0000313" key="6">
    <source>
        <dbReference type="EMBL" id="CAJ0574485.1"/>
    </source>
</evidence>
<dbReference type="EMBL" id="CATQJA010002630">
    <property type="protein sequence ID" value="CAJ0574485.1"/>
    <property type="molecule type" value="Genomic_DNA"/>
</dbReference>
<accession>A0AA36G158</accession>
<dbReference type="AlphaFoldDB" id="A0AA36G158"/>
<dbReference type="Proteomes" id="UP001177023">
    <property type="component" value="Unassembled WGS sequence"/>
</dbReference>
<evidence type="ECO:0000256" key="3">
    <source>
        <dbReference type="PROSITE-ProRule" id="PRU00176"/>
    </source>
</evidence>
<name>A0AA36G158_9BILA</name>
<evidence type="ECO:0000256" key="1">
    <source>
        <dbReference type="ARBA" id="ARBA00008920"/>
    </source>
</evidence>
<dbReference type="SMART" id="SM00360">
    <property type="entry name" value="RRM"/>
    <property type="match status" value="2"/>
</dbReference>
<proteinExistence type="inferred from homology"/>
<dbReference type="InterPro" id="IPR000504">
    <property type="entry name" value="RRM_dom"/>
</dbReference>
<dbReference type="GO" id="GO:0003723">
    <property type="term" value="F:RNA binding"/>
    <property type="evidence" value="ECO:0007669"/>
    <property type="project" value="UniProtKB-UniRule"/>
</dbReference>
<feature type="domain" description="RRM" evidence="5">
    <location>
        <begin position="114"/>
        <end position="191"/>
    </location>
</feature>
<dbReference type="PROSITE" id="PS50102">
    <property type="entry name" value="RRM"/>
    <property type="match status" value="1"/>
</dbReference>
<protein>
    <recommendedName>
        <fullName evidence="2">tRNA selenocysteine-associated protein 1</fullName>
    </recommendedName>
</protein>
<dbReference type="Gene3D" id="3.30.70.330">
    <property type="match status" value="2"/>
</dbReference>